<dbReference type="PANTHER" id="PTHR24305">
    <property type="entry name" value="CYTOCHROME P450"/>
    <property type="match status" value="1"/>
</dbReference>
<evidence type="ECO:0000256" key="7">
    <source>
        <dbReference type="ARBA" id="ARBA00023033"/>
    </source>
</evidence>
<evidence type="ECO:0000256" key="2">
    <source>
        <dbReference type="ARBA" id="ARBA00010617"/>
    </source>
</evidence>
<keyword evidence="7 9" id="KW-0503">Monooxygenase</keyword>
<dbReference type="InterPro" id="IPR036396">
    <property type="entry name" value="Cyt_P450_sf"/>
</dbReference>
<dbReference type="PRINTS" id="PR00385">
    <property type="entry name" value="P450"/>
</dbReference>
<protein>
    <recommendedName>
        <fullName evidence="12">Cytochrome P450</fullName>
    </recommendedName>
</protein>
<keyword evidence="6 8" id="KW-0408">Iron</keyword>
<dbReference type="Gene3D" id="1.10.630.10">
    <property type="entry name" value="Cytochrome P450"/>
    <property type="match status" value="1"/>
</dbReference>
<dbReference type="Proteomes" id="UP000308092">
    <property type="component" value="Unassembled WGS sequence"/>
</dbReference>
<evidence type="ECO:0000256" key="4">
    <source>
        <dbReference type="ARBA" id="ARBA00022723"/>
    </source>
</evidence>
<evidence type="ECO:0000256" key="5">
    <source>
        <dbReference type="ARBA" id="ARBA00023002"/>
    </source>
</evidence>
<dbReference type="PRINTS" id="PR00463">
    <property type="entry name" value="EP450I"/>
</dbReference>
<dbReference type="AlphaFoldDB" id="A0A4S3JDY4"/>
<keyword evidence="5 9" id="KW-0560">Oxidoreductase</keyword>
<dbReference type="InterPro" id="IPR002401">
    <property type="entry name" value="Cyt_P450_E_grp-I"/>
</dbReference>
<evidence type="ECO:0000256" key="3">
    <source>
        <dbReference type="ARBA" id="ARBA00022617"/>
    </source>
</evidence>
<dbReference type="InterPro" id="IPR001128">
    <property type="entry name" value="Cyt_P450"/>
</dbReference>
<comment type="similarity">
    <text evidence="2 9">Belongs to the cytochrome P450 family.</text>
</comment>
<evidence type="ECO:0000256" key="1">
    <source>
        <dbReference type="ARBA" id="ARBA00001971"/>
    </source>
</evidence>
<reference evidence="10 11" key="1">
    <citation type="submission" date="2019-03" db="EMBL/GenBank/DDBJ databases">
        <title>The genome sequence of a newly discovered highly antifungal drug resistant Aspergillus species, Aspergillus tanneri NIH 1004.</title>
        <authorList>
            <person name="Mounaud S."/>
            <person name="Singh I."/>
            <person name="Joardar V."/>
            <person name="Pakala S."/>
            <person name="Pakala S."/>
            <person name="Venepally P."/>
            <person name="Hoover J."/>
            <person name="Nierman W."/>
            <person name="Chung J."/>
            <person name="Losada L."/>
        </authorList>
    </citation>
    <scope>NUCLEOTIDE SEQUENCE [LARGE SCALE GENOMIC DNA]</scope>
    <source>
        <strain evidence="10 11">NIH1004</strain>
    </source>
</reference>
<accession>A0A4S3JDY4</accession>
<evidence type="ECO:0000256" key="6">
    <source>
        <dbReference type="ARBA" id="ARBA00023004"/>
    </source>
</evidence>
<dbReference type="InterPro" id="IPR017972">
    <property type="entry name" value="Cyt_P450_CS"/>
</dbReference>
<dbReference type="GO" id="GO:0004497">
    <property type="term" value="F:monooxygenase activity"/>
    <property type="evidence" value="ECO:0007669"/>
    <property type="project" value="UniProtKB-KW"/>
</dbReference>
<dbReference type="GO" id="GO:0005506">
    <property type="term" value="F:iron ion binding"/>
    <property type="evidence" value="ECO:0007669"/>
    <property type="project" value="InterPro"/>
</dbReference>
<evidence type="ECO:0000313" key="10">
    <source>
        <dbReference type="EMBL" id="THC93479.1"/>
    </source>
</evidence>
<dbReference type="GO" id="GO:0020037">
    <property type="term" value="F:heme binding"/>
    <property type="evidence" value="ECO:0007669"/>
    <property type="project" value="InterPro"/>
</dbReference>
<comment type="caution">
    <text evidence="10">The sequence shown here is derived from an EMBL/GenBank/DDBJ whole genome shotgun (WGS) entry which is preliminary data.</text>
</comment>
<dbReference type="PROSITE" id="PS00086">
    <property type="entry name" value="CYTOCHROME_P450"/>
    <property type="match status" value="1"/>
</dbReference>
<dbReference type="InterPro" id="IPR050121">
    <property type="entry name" value="Cytochrome_P450_monoxygenase"/>
</dbReference>
<sequence>MIVLFSGLLFYATAVVIYRLYFHAISGFPGPKLAAVTSLYEFYFDVINDGTFIWEVQRMHEKYGPIVRITPHELHVKDPNFYDEIYAGATRPRNRYLPSIRMLGLPQSSAATVEHDLHRSRRRVLTSYFSKQSVMRLESLINKKIEKLLKRFEKFHEDGTVVRLDSAFSALAGDITSHYTYGYSYDYLDHEVFRNDVREAIINLLGIGHIAKFFPFIPFMLRNIPQRVVRWYHPGAAQVLEFRNTLRRQSIETLRNSGRGHREDQTIFDALNDPRLEKQERTISRLENEAFLILAAGTETTAQPLNVILFHLLDNKRLLSKLHYEMKQIMPELNSFVSWTSLEKIPYLRAVVYEGIRLANGPMSRLPRVAPNEALKYQGWVIPPGTPVSEYGYFVHRDENIFPNPHQFDPERWIESDNRGGHLENKIVAFSRGSRQCVGQK</sequence>
<comment type="cofactor">
    <cofactor evidence="1 8">
        <name>heme</name>
        <dbReference type="ChEBI" id="CHEBI:30413"/>
    </cofactor>
</comment>
<dbReference type="EMBL" id="SOSA01000262">
    <property type="protein sequence ID" value="THC93479.1"/>
    <property type="molecule type" value="Genomic_DNA"/>
</dbReference>
<evidence type="ECO:0000256" key="8">
    <source>
        <dbReference type="PIRSR" id="PIRSR602401-1"/>
    </source>
</evidence>
<name>A0A4S3JDY4_9EURO</name>
<dbReference type="Pfam" id="PF00067">
    <property type="entry name" value="p450"/>
    <property type="match status" value="1"/>
</dbReference>
<evidence type="ECO:0008006" key="12">
    <source>
        <dbReference type="Google" id="ProtNLM"/>
    </source>
</evidence>
<dbReference type="STRING" id="1220188.A0A4S3JDY4"/>
<dbReference type="GO" id="GO:0016705">
    <property type="term" value="F:oxidoreductase activity, acting on paired donors, with incorporation or reduction of molecular oxygen"/>
    <property type="evidence" value="ECO:0007669"/>
    <property type="project" value="InterPro"/>
</dbReference>
<keyword evidence="11" id="KW-1185">Reference proteome</keyword>
<dbReference type="VEuPathDB" id="FungiDB:EYZ11_007035"/>
<dbReference type="CDD" id="cd11062">
    <property type="entry name" value="CYP58-like"/>
    <property type="match status" value="1"/>
</dbReference>
<evidence type="ECO:0000256" key="9">
    <source>
        <dbReference type="RuleBase" id="RU000461"/>
    </source>
</evidence>
<keyword evidence="3 8" id="KW-0349">Heme</keyword>
<keyword evidence="4 8" id="KW-0479">Metal-binding</keyword>
<organism evidence="10 11">
    <name type="scientific">Aspergillus tanneri</name>
    <dbReference type="NCBI Taxonomy" id="1220188"/>
    <lineage>
        <taxon>Eukaryota</taxon>
        <taxon>Fungi</taxon>
        <taxon>Dikarya</taxon>
        <taxon>Ascomycota</taxon>
        <taxon>Pezizomycotina</taxon>
        <taxon>Eurotiomycetes</taxon>
        <taxon>Eurotiomycetidae</taxon>
        <taxon>Eurotiales</taxon>
        <taxon>Aspergillaceae</taxon>
        <taxon>Aspergillus</taxon>
        <taxon>Aspergillus subgen. Circumdati</taxon>
    </lineage>
</organism>
<gene>
    <name evidence="10" type="ORF">EYZ11_007035</name>
</gene>
<feature type="binding site" description="axial binding residue" evidence="8">
    <location>
        <position position="437"/>
    </location>
    <ligand>
        <name>heme</name>
        <dbReference type="ChEBI" id="CHEBI:30413"/>
    </ligand>
    <ligandPart>
        <name>Fe</name>
        <dbReference type="ChEBI" id="CHEBI:18248"/>
    </ligandPart>
</feature>
<proteinExistence type="inferred from homology"/>
<evidence type="ECO:0000313" key="11">
    <source>
        <dbReference type="Proteomes" id="UP000308092"/>
    </source>
</evidence>
<dbReference type="PANTHER" id="PTHR24305:SF157">
    <property type="entry name" value="N-ACETYLTRYPTOPHAN 6-HYDROXYLASE IVOC-RELATED"/>
    <property type="match status" value="1"/>
</dbReference>
<dbReference type="SUPFAM" id="SSF48264">
    <property type="entry name" value="Cytochrome P450"/>
    <property type="match status" value="1"/>
</dbReference>